<evidence type="ECO:0000313" key="2">
    <source>
        <dbReference type="Proteomes" id="UP000007800"/>
    </source>
</evidence>
<sequence>NSLSKVDDASARTIADLKAFLISKTKYIAQLEQELEARNNKVPSGPMGEVTRVAKIKAVFVWSRVPTASRSKG</sequence>
<reference evidence="1 2" key="1">
    <citation type="submission" date="2008-07" db="EMBL/GenBank/DDBJ databases">
        <authorList>
            <person name="El-Sayed N."/>
            <person name="Caler E."/>
            <person name="Inman J."/>
            <person name="Amedeo P."/>
            <person name="Hass B."/>
            <person name="Wortman J."/>
        </authorList>
    </citation>
    <scope>NUCLEOTIDE SEQUENCE [LARGE SCALE GENOMIC DNA]</scope>
    <source>
        <strain evidence="2">ATCC 50983 / TXsc</strain>
    </source>
</reference>
<feature type="non-terminal residue" evidence="1">
    <location>
        <position position="1"/>
    </location>
</feature>
<name>C5LXG6_PERM5</name>
<dbReference type="AlphaFoldDB" id="C5LXG6"/>
<dbReference type="EMBL" id="GG686500">
    <property type="protein sequence ID" value="EEQ98576.1"/>
    <property type="molecule type" value="Genomic_DNA"/>
</dbReference>
<dbReference type="Proteomes" id="UP000007800">
    <property type="component" value="Unassembled WGS sequence"/>
</dbReference>
<organism evidence="2">
    <name type="scientific">Perkinsus marinus (strain ATCC 50983 / TXsc)</name>
    <dbReference type="NCBI Taxonomy" id="423536"/>
    <lineage>
        <taxon>Eukaryota</taxon>
        <taxon>Sar</taxon>
        <taxon>Alveolata</taxon>
        <taxon>Perkinsozoa</taxon>
        <taxon>Perkinsea</taxon>
        <taxon>Perkinsida</taxon>
        <taxon>Perkinsidae</taxon>
        <taxon>Perkinsus</taxon>
    </lineage>
</organism>
<keyword evidence="2" id="KW-1185">Reference proteome</keyword>
<accession>C5LXG6</accession>
<protein>
    <submittedName>
        <fullName evidence="1">Uncharacterized protein</fullName>
    </submittedName>
</protein>
<dbReference type="InParanoid" id="C5LXG6"/>
<dbReference type="RefSeq" id="XP_002765859.1">
    <property type="nucleotide sequence ID" value="XM_002765813.1"/>
</dbReference>
<proteinExistence type="predicted"/>
<dbReference type="GeneID" id="9062194"/>
<evidence type="ECO:0000313" key="1">
    <source>
        <dbReference type="EMBL" id="EEQ98576.1"/>
    </source>
</evidence>
<gene>
    <name evidence="1" type="ORF">Pmar_PMAR010348</name>
</gene>